<dbReference type="RefSeq" id="WP_407136913.1">
    <property type="nucleotide sequence ID" value="NZ_JBGQPK010000005.1"/>
</dbReference>
<evidence type="ECO:0000256" key="1">
    <source>
        <dbReference type="SAM" id="Phobius"/>
    </source>
</evidence>
<keyword evidence="3" id="KW-1185">Reference proteome</keyword>
<gene>
    <name evidence="2" type="ORF">ACEN34_02595</name>
</gene>
<evidence type="ECO:0008006" key="4">
    <source>
        <dbReference type="Google" id="ProtNLM"/>
    </source>
</evidence>
<evidence type="ECO:0000313" key="3">
    <source>
        <dbReference type="Proteomes" id="UP001625389"/>
    </source>
</evidence>
<feature type="transmembrane region" description="Helical" evidence="1">
    <location>
        <begin position="12"/>
        <end position="36"/>
    </location>
</feature>
<sequence>MTQPSTTLKQLVHLFKVVVLNAIVFGVLGFGISVTWHPQSAPLYHSQALISLTKVRHQQIGTTKYVRYSNGSELTQLFSDNFKAPTTDKAVRQALKKADLAADFDQPGAIMVEMPHNSGLIQINATSHKRTTAIKGANIAAKVAVQQFTKRYQLQNSQVLVRATSADRQITTISRSEIMLKFMFAGMLLGFLWIFVRELWQRRSVAK</sequence>
<comment type="caution">
    <text evidence="2">The sequence shown here is derived from an EMBL/GenBank/DDBJ whole genome shotgun (WGS) entry which is preliminary data.</text>
</comment>
<keyword evidence="1" id="KW-0812">Transmembrane</keyword>
<keyword evidence="1" id="KW-1133">Transmembrane helix</keyword>
<reference evidence="2 3" key="1">
    <citation type="submission" date="2024-08" db="EMBL/GenBank/DDBJ databases">
        <authorList>
            <person name="Arias E."/>
        </authorList>
    </citation>
    <scope>NUCLEOTIDE SEQUENCE [LARGE SCALE GENOMIC DNA]</scope>
    <source>
        <strain evidence="2 3">FAM 25317</strain>
    </source>
</reference>
<organism evidence="2 3">
    <name type="scientific">Loigolactobacillus zhaoyuanensis</name>
    <dbReference type="NCBI Taxonomy" id="2486017"/>
    <lineage>
        <taxon>Bacteria</taxon>
        <taxon>Bacillati</taxon>
        <taxon>Bacillota</taxon>
        <taxon>Bacilli</taxon>
        <taxon>Lactobacillales</taxon>
        <taxon>Lactobacillaceae</taxon>
        <taxon>Loigolactobacillus</taxon>
    </lineage>
</organism>
<keyword evidence="1" id="KW-0472">Membrane</keyword>
<dbReference type="EMBL" id="JBGQPK010000005">
    <property type="protein sequence ID" value="MFL2028500.1"/>
    <property type="molecule type" value="Genomic_DNA"/>
</dbReference>
<evidence type="ECO:0000313" key="2">
    <source>
        <dbReference type="EMBL" id="MFL2028500.1"/>
    </source>
</evidence>
<proteinExistence type="predicted"/>
<feature type="transmembrane region" description="Helical" evidence="1">
    <location>
        <begin position="178"/>
        <end position="196"/>
    </location>
</feature>
<protein>
    <recommendedName>
        <fullName evidence="4">Capsular polysaccharide biosynthesis protein</fullName>
    </recommendedName>
</protein>
<name>A0ABW8UB50_9LACO</name>
<dbReference type="Proteomes" id="UP001625389">
    <property type="component" value="Unassembled WGS sequence"/>
</dbReference>
<accession>A0ABW8UB50</accession>